<keyword evidence="4" id="KW-0255">Endonuclease</keyword>
<organism evidence="8 9">
    <name type="scientific">Oscillatoria acuminata PCC 6304</name>
    <dbReference type="NCBI Taxonomy" id="56110"/>
    <lineage>
        <taxon>Bacteria</taxon>
        <taxon>Bacillati</taxon>
        <taxon>Cyanobacteriota</taxon>
        <taxon>Cyanophyceae</taxon>
        <taxon>Oscillatoriophycideae</taxon>
        <taxon>Oscillatoriales</taxon>
        <taxon>Oscillatoriaceae</taxon>
        <taxon>Oscillatoria</taxon>
    </lineage>
</organism>
<evidence type="ECO:0000256" key="7">
    <source>
        <dbReference type="ARBA" id="ARBA00023016"/>
    </source>
</evidence>
<dbReference type="eggNOG" id="COG1724">
    <property type="taxonomic scope" value="Bacteria"/>
</dbReference>
<dbReference type="Pfam" id="PF07927">
    <property type="entry name" value="HicA_toxin"/>
    <property type="match status" value="1"/>
</dbReference>
<dbReference type="PANTHER" id="PTHR34873">
    <property type="entry name" value="SSR1766 PROTEIN"/>
    <property type="match status" value="1"/>
</dbReference>
<dbReference type="HOGENOM" id="CLU_164851_4_2_3"/>
<dbReference type="AlphaFoldDB" id="K9TIV4"/>
<dbReference type="EMBL" id="CP003607">
    <property type="protein sequence ID" value="AFY82485.1"/>
    <property type="molecule type" value="Genomic_DNA"/>
</dbReference>
<dbReference type="OrthoDB" id="9802574at2"/>
<evidence type="ECO:0000256" key="6">
    <source>
        <dbReference type="ARBA" id="ARBA00022884"/>
    </source>
</evidence>
<evidence type="ECO:0000313" key="8">
    <source>
        <dbReference type="EMBL" id="AFY82485.1"/>
    </source>
</evidence>
<evidence type="ECO:0000256" key="2">
    <source>
        <dbReference type="ARBA" id="ARBA00022649"/>
    </source>
</evidence>
<evidence type="ECO:0000313" key="9">
    <source>
        <dbReference type="Proteomes" id="UP000010367"/>
    </source>
</evidence>
<protein>
    <submittedName>
        <fullName evidence="8">Putative periplasmic or secreted lipoprotein</fullName>
    </submittedName>
</protein>
<sequence length="68" mass="7722">MKSISGKQLCKIVEKKGWVLQRITGSHYIYNNPEEQKILSIPVHSNQDLKIGTLKALMKVANLTEEDL</sequence>
<dbReference type="Gene3D" id="3.30.920.30">
    <property type="entry name" value="Hypothetical protein"/>
    <property type="match status" value="1"/>
</dbReference>
<keyword evidence="6" id="KW-0694">RNA-binding</keyword>
<keyword evidence="9" id="KW-1185">Reference proteome</keyword>
<keyword evidence="2" id="KW-1277">Toxin-antitoxin system</keyword>
<evidence type="ECO:0000256" key="1">
    <source>
        <dbReference type="ARBA" id="ARBA00006620"/>
    </source>
</evidence>
<accession>K9TIV4</accession>
<comment type="similarity">
    <text evidence="1">Belongs to the HicA mRNA interferase family.</text>
</comment>
<dbReference type="SUPFAM" id="SSF54786">
    <property type="entry name" value="YcfA/nrd intein domain"/>
    <property type="match status" value="1"/>
</dbReference>
<dbReference type="GO" id="GO:0004519">
    <property type="term" value="F:endonuclease activity"/>
    <property type="evidence" value="ECO:0007669"/>
    <property type="project" value="UniProtKB-KW"/>
</dbReference>
<keyword evidence="7" id="KW-0346">Stress response</keyword>
<proteinExistence type="inferred from homology"/>
<dbReference type="Proteomes" id="UP000010367">
    <property type="component" value="Chromosome"/>
</dbReference>
<reference evidence="8 9" key="1">
    <citation type="submission" date="2012-06" db="EMBL/GenBank/DDBJ databases">
        <title>Finished chromosome of genome of Oscillatoria acuminata PCC 6304.</title>
        <authorList>
            <consortium name="US DOE Joint Genome Institute"/>
            <person name="Gugger M."/>
            <person name="Coursin T."/>
            <person name="Rippka R."/>
            <person name="Tandeau De Marsac N."/>
            <person name="Huntemann M."/>
            <person name="Wei C.-L."/>
            <person name="Han J."/>
            <person name="Detter J.C."/>
            <person name="Han C."/>
            <person name="Tapia R."/>
            <person name="Davenport K."/>
            <person name="Daligault H."/>
            <person name="Erkkila T."/>
            <person name="Gu W."/>
            <person name="Munk A.C.C."/>
            <person name="Teshima H."/>
            <person name="Xu Y."/>
            <person name="Chain P."/>
            <person name="Chen A."/>
            <person name="Krypides N."/>
            <person name="Mavromatis K."/>
            <person name="Markowitz V."/>
            <person name="Szeto E."/>
            <person name="Ivanova N."/>
            <person name="Mikhailova N."/>
            <person name="Ovchinnikova G."/>
            <person name="Pagani I."/>
            <person name="Pati A."/>
            <person name="Goodwin L."/>
            <person name="Peters L."/>
            <person name="Pitluck S."/>
            <person name="Woyke T."/>
            <person name="Kerfeld C."/>
        </authorList>
    </citation>
    <scope>NUCLEOTIDE SEQUENCE [LARGE SCALE GENOMIC DNA]</scope>
    <source>
        <strain evidence="8 9">PCC 6304</strain>
    </source>
</reference>
<dbReference type="GO" id="GO:0016787">
    <property type="term" value="F:hydrolase activity"/>
    <property type="evidence" value="ECO:0007669"/>
    <property type="project" value="UniProtKB-KW"/>
</dbReference>
<evidence type="ECO:0000256" key="5">
    <source>
        <dbReference type="ARBA" id="ARBA00022801"/>
    </source>
</evidence>
<dbReference type="InParanoid" id="K9TIV4"/>
<dbReference type="PANTHER" id="PTHR34873:SF3">
    <property type="entry name" value="ADDICTION MODULE TOXIN, HICA FAMILY"/>
    <property type="match status" value="1"/>
</dbReference>
<keyword evidence="8" id="KW-0449">Lipoprotein</keyword>
<keyword evidence="3" id="KW-0540">Nuclease</keyword>
<dbReference type="STRING" id="56110.Oscil6304_2883"/>
<dbReference type="GO" id="GO:0003729">
    <property type="term" value="F:mRNA binding"/>
    <property type="evidence" value="ECO:0007669"/>
    <property type="project" value="InterPro"/>
</dbReference>
<dbReference type="InterPro" id="IPR038570">
    <property type="entry name" value="HicA_sf"/>
</dbReference>
<dbReference type="InterPro" id="IPR012933">
    <property type="entry name" value="HicA_mRNA_interferase"/>
</dbReference>
<evidence type="ECO:0000256" key="4">
    <source>
        <dbReference type="ARBA" id="ARBA00022759"/>
    </source>
</evidence>
<name>K9TIV4_9CYAN</name>
<evidence type="ECO:0000256" key="3">
    <source>
        <dbReference type="ARBA" id="ARBA00022722"/>
    </source>
</evidence>
<gene>
    <name evidence="8" type="ORF">Oscil6304_2883</name>
</gene>
<dbReference type="KEGG" id="oac:Oscil6304_2883"/>
<keyword evidence="5" id="KW-0378">Hydrolase</keyword>